<dbReference type="AlphaFoldDB" id="A0A699X604"/>
<accession>A0A699X604</accession>
<organism evidence="2">
    <name type="scientific">Tanacetum cinerariifolium</name>
    <name type="common">Dalmatian daisy</name>
    <name type="synonym">Chrysanthemum cinerariifolium</name>
    <dbReference type="NCBI Taxonomy" id="118510"/>
    <lineage>
        <taxon>Eukaryota</taxon>
        <taxon>Viridiplantae</taxon>
        <taxon>Streptophyta</taxon>
        <taxon>Embryophyta</taxon>
        <taxon>Tracheophyta</taxon>
        <taxon>Spermatophyta</taxon>
        <taxon>Magnoliopsida</taxon>
        <taxon>eudicotyledons</taxon>
        <taxon>Gunneridae</taxon>
        <taxon>Pentapetalae</taxon>
        <taxon>asterids</taxon>
        <taxon>campanulids</taxon>
        <taxon>Asterales</taxon>
        <taxon>Asteraceae</taxon>
        <taxon>Asteroideae</taxon>
        <taxon>Anthemideae</taxon>
        <taxon>Anthemidinae</taxon>
        <taxon>Tanacetum</taxon>
    </lineage>
</organism>
<protein>
    <submittedName>
        <fullName evidence="2">Uncharacterized protein</fullName>
    </submittedName>
</protein>
<feature type="region of interest" description="Disordered" evidence="1">
    <location>
        <begin position="53"/>
        <end position="74"/>
    </location>
</feature>
<name>A0A699X604_TANCI</name>
<comment type="caution">
    <text evidence="2">The sequence shown here is derived from an EMBL/GenBank/DDBJ whole genome shotgun (WGS) entry which is preliminary data.</text>
</comment>
<dbReference type="EMBL" id="BKCJ011818899">
    <property type="protein sequence ID" value="GFD55522.1"/>
    <property type="molecule type" value="Genomic_DNA"/>
</dbReference>
<sequence length="90" mass="10008">AKRADHSPRHLLPLQDHGSIRDIEEQQAQRIALMRLQRTVVDKQIGDGVVPRQDVESSVTHVSRNGIDRPHEHFQPCADPAAGLGLGCFK</sequence>
<proteinExistence type="predicted"/>
<gene>
    <name evidence="2" type="ORF">Tci_927491</name>
</gene>
<feature type="non-terminal residue" evidence="2">
    <location>
        <position position="1"/>
    </location>
</feature>
<evidence type="ECO:0000256" key="1">
    <source>
        <dbReference type="SAM" id="MobiDB-lite"/>
    </source>
</evidence>
<evidence type="ECO:0000313" key="2">
    <source>
        <dbReference type="EMBL" id="GFD55522.1"/>
    </source>
</evidence>
<reference evidence="2" key="1">
    <citation type="journal article" date="2019" name="Sci. Rep.">
        <title>Draft genome of Tanacetum cinerariifolium, the natural source of mosquito coil.</title>
        <authorList>
            <person name="Yamashiro T."/>
            <person name="Shiraishi A."/>
            <person name="Satake H."/>
            <person name="Nakayama K."/>
        </authorList>
    </citation>
    <scope>NUCLEOTIDE SEQUENCE</scope>
</reference>